<evidence type="ECO:0000259" key="1">
    <source>
        <dbReference type="PROSITE" id="PS50112"/>
    </source>
</evidence>
<name>A0A1G9LSY0_9BACT</name>
<evidence type="ECO:0000313" key="5">
    <source>
        <dbReference type="EMBL" id="SDL65069.1"/>
    </source>
</evidence>
<evidence type="ECO:0000259" key="4">
    <source>
        <dbReference type="PROSITE" id="PS50887"/>
    </source>
</evidence>
<dbReference type="CDD" id="cd01948">
    <property type="entry name" value="EAL"/>
    <property type="match status" value="1"/>
</dbReference>
<dbReference type="Pfam" id="PF00563">
    <property type="entry name" value="EAL"/>
    <property type="match status" value="1"/>
</dbReference>
<accession>A0A1G9LSY0</accession>
<dbReference type="SMART" id="SM00267">
    <property type="entry name" value="GGDEF"/>
    <property type="match status" value="1"/>
</dbReference>
<dbReference type="PROSITE" id="PS50887">
    <property type="entry name" value="GGDEF"/>
    <property type="match status" value="1"/>
</dbReference>
<dbReference type="InterPro" id="IPR013656">
    <property type="entry name" value="PAS_4"/>
</dbReference>
<dbReference type="STRING" id="392333.SAMN05660860_00917"/>
<dbReference type="InterPro" id="IPR000014">
    <property type="entry name" value="PAS"/>
</dbReference>
<dbReference type="InterPro" id="IPR043128">
    <property type="entry name" value="Rev_trsase/Diguanyl_cyclase"/>
</dbReference>
<feature type="domain" description="PAS" evidence="1">
    <location>
        <begin position="25"/>
        <end position="73"/>
    </location>
</feature>
<dbReference type="Proteomes" id="UP000182146">
    <property type="component" value="Unassembled WGS sequence"/>
</dbReference>
<dbReference type="EMBL" id="FNGU01000002">
    <property type="protein sequence ID" value="SDL65069.1"/>
    <property type="molecule type" value="Genomic_DNA"/>
</dbReference>
<dbReference type="RefSeq" id="WP_052445865.1">
    <property type="nucleotide sequence ID" value="NZ_FNGU01000002.1"/>
</dbReference>
<evidence type="ECO:0000259" key="3">
    <source>
        <dbReference type="PROSITE" id="PS50883"/>
    </source>
</evidence>
<proteinExistence type="predicted"/>
<gene>
    <name evidence="5" type="ORF">SAMN05660860_00917</name>
</gene>
<dbReference type="SUPFAM" id="SSF55073">
    <property type="entry name" value="Nucleotide cyclase"/>
    <property type="match status" value="1"/>
</dbReference>
<dbReference type="Pfam" id="PF00990">
    <property type="entry name" value="GGDEF"/>
    <property type="match status" value="1"/>
</dbReference>
<dbReference type="SUPFAM" id="SSF141868">
    <property type="entry name" value="EAL domain-like"/>
    <property type="match status" value="1"/>
</dbReference>
<dbReference type="InterPro" id="IPR000700">
    <property type="entry name" value="PAS-assoc_C"/>
</dbReference>
<dbReference type="InterPro" id="IPR035919">
    <property type="entry name" value="EAL_sf"/>
</dbReference>
<dbReference type="SMART" id="SM00052">
    <property type="entry name" value="EAL"/>
    <property type="match status" value="1"/>
</dbReference>
<dbReference type="AlphaFoldDB" id="A0A1G9LSY0"/>
<dbReference type="PROSITE" id="PS50883">
    <property type="entry name" value="EAL"/>
    <property type="match status" value="1"/>
</dbReference>
<evidence type="ECO:0000313" key="6">
    <source>
        <dbReference type="Proteomes" id="UP000182146"/>
    </source>
</evidence>
<dbReference type="PANTHER" id="PTHR44757:SF2">
    <property type="entry name" value="BIOFILM ARCHITECTURE MAINTENANCE PROTEIN MBAA"/>
    <property type="match status" value="1"/>
</dbReference>
<dbReference type="InterPro" id="IPR052155">
    <property type="entry name" value="Biofilm_reg_signaling"/>
</dbReference>
<dbReference type="PANTHER" id="PTHR44757">
    <property type="entry name" value="DIGUANYLATE CYCLASE DGCP"/>
    <property type="match status" value="1"/>
</dbReference>
<dbReference type="SUPFAM" id="SSF55785">
    <property type="entry name" value="PYP-like sensor domain (PAS domain)"/>
    <property type="match status" value="2"/>
</dbReference>
<dbReference type="InterPro" id="IPR029787">
    <property type="entry name" value="Nucleotide_cyclase"/>
</dbReference>
<protein>
    <submittedName>
        <fullName evidence="5">PAS domain S-box-containing protein/diguanylate cyclase (GGDEF) domain-containing protein</fullName>
    </submittedName>
</protein>
<dbReference type="CDD" id="cd01949">
    <property type="entry name" value="GGDEF"/>
    <property type="match status" value="1"/>
</dbReference>
<feature type="domain" description="PAC" evidence="2">
    <location>
        <begin position="98"/>
        <end position="150"/>
    </location>
</feature>
<dbReference type="InterPro" id="IPR001610">
    <property type="entry name" value="PAC"/>
</dbReference>
<dbReference type="Gene3D" id="3.30.450.20">
    <property type="entry name" value="PAS domain"/>
    <property type="match status" value="2"/>
</dbReference>
<dbReference type="NCBIfam" id="TIGR00229">
    <property type="entry name" value="sensory_box"/>
    <property type="match status" value="2"/>
</dbReference>
<feature type="domain" description="EAL" evidence="3">
    <location>
        <begin position="455"/>
        <end position="709"/>
    </location>
</feature>
<dbReference type="FunFam" id="3.20.20.450:FF:000001">
    <property type="entry name" value="Cyclic di-GMP phosphodiesterase yahA"/>
    <property type="match status" value="1"/>
</dbReference>
<dbReference type="SMART" id="SM00091">
    <property type="entry name" value="PAS"/>
    <property type="match status" value="2"/>
</dbReference>
<dbReference type="Gene3D" id="3.30.70.270">
    <property type="match status" value="1"/>
</dbReference>
<dbReference type="PROSITE" id="PS50112">
    <property type="entry name" value="PAS"/>
    <property type="match status" value="1"/>
</dbReference>
<dbReference type="Gene3D" id="3.20.20.450">
    <property type="entry name" value="EAL domain"/>
    <property type="match status" value="1"/>
</dbReference>
<feature type="domain" description="PAC" evidence="2">
    <location>
        <begin position="230"/>
        <end position="281"/>
    </location>
</feature>
<evidence type="ECO:0000259" key="2">
    <source>
        <dbReference type="PROSITE" id="PS50113"/>
    </source>
</evidence>
<sequence length="717" mass="80228">MDNQFLEQVFSASGPLCLQRMQCPELGFLQSILDAMPNPVVLKARDGSYLGCNQEMEKWAGMSRQELLGKSPLDIFGRSLADLCLENDRKVFDSGKPCSYGARITSFQGCEKEALVFKAPLYQLDGTVAGVVTTLVDVSDLKTSQRQLQESGEFWKTILDEMSDAVAIIDGATRKIISANKVFLRQFGVSANQVLGGFCHDIVFPGERDQARAWQNPCPLNEAIVTGRATLMEHQLSLPDGQRWLEVSTTPIKDEGGNLKYLVHVCRDVTARKKAEREIERLACFDQLTDLPNRTLLLDRLHQAISLAGRDERMLAVLFLDLDHFKKINDSLGYSVGDSMLQAIAQRLRQCVRASDTLSRIGGDDFVVLLNSIHSENDVLSVVRHLQEALVPPVRVGGQEFHLDASIGISLFPHDGDKAQDLLRTAELAMHEAKNAGRNNYKFFSSQMNSEAFERLRMEVDLRRALREDELFVVYQPQLDLTTRRVCGVEALVRWHHPQLGVVSPARFIPLAEETGLILPLGEWVLREACSQIRAWQKAGLNDLRLGVNLSPVQFRQAGLVATVRDILAETGLAASSLELELTESVLMEKGRAVKDSLDEFKTLGIRLSLDDFGTGYSSLSYLKYFPIDRIKIAQEFVRDLLADSNHVEIVKAILAMAASFKFDVIAEGVENRDQFDMLVALGCREMQGYYFARPLIAKECFHLLQEWIAEPPGPLR</sequence>
<dbReference type="PROSITE" id="PS50113">
    <property type="entry name" value="PAC"/>
    <property type="match status" value="2"/>
</dbReference>
<organism evidence="5 6">
    <name type="scientific">Geoalkalibacter ferrihydriticus</name>
    <dbReference type="NCBI Taxonomy" id="392333"/>
    <lineage>
        <taxon>Bacteria</taxon>
        <taxon>Pseudomonadati</taxon>
        <taxon>Thermodesulfobacteriota</taxon>
        <taxon>Desulfuromonadia</taxon>
        <taxon>Desulfuromonadales</taxon>
        <taxon>Geoalkalibacteraceae</taxon>
        <taxon>Geoalkalibacter</taxon>
    </lineage>
</organism>
<dbReference type="Pfam" id="PF08448">
    <property type="entry name" value="PAS_4"/>
    <property type="match status" value="2"/>
</dbReference>
<feature type="domain" description="GGDEF" evidence="4">
    <location>
        <begin position="313"/>
        <end position="446"/>
    </location>
</feature>
<dbReference type="SMART" id="SM00086">
    <property type="entry name" value="PAC"/>
    <property type="match status" value="1"/>
</dbReference>
<dbReference type="NCBIfam" id="TIGR00254">
    <property type="entry name" value="GGDEF"/>
    <property type="match status" value="1"/>
</dbReference>
<dbReference type="InterPro" id="IPR000160">
    <property type="entry name" value="GGDEF_dom"/>
</dbReference>
<reference evidence="5 6" key="1">
    <citation type="submission" date="2016-10" db="EMBL/GenBank/DDBJ databases">
        <authorList>
            <person name="de Groot N.N."/>
        </authorList>
    </citation>
    <scope>NUCLEOTIDE SEQUENCE [LARGE SCALE GENOMIC DNA]</scope>
    <source>
        <strain evidence="5 6">DSM 17813</strain>
    </source>
</reference>
<dbReference type="InterPro" id="IPR001633">
    <property type="entry name" value="EAL_dom"/>
</dbReference>
<dbReference type="CDD" id="cd00130">
    <property type="entry name" value="PAS"/>
    <property type="match status" value="2"/>
</dbReference>
<dbReference type="InterPro" id="IPR035965">
    <property type="entry name" value="PAS-like_dom_sf"/>
</dbReference>